<name>A0A1F7S2H7_9BACT</name>
<dbReference type="Proteomes" id="UP000179266">
    <property type="component" value="Unassembled WGS sequence"/>
</dbReference>
<evidence type="ECO:0000313" key="2">
    <source>
        <dbReference type="Proteomes" id="UP000179266"/>
    </source>
</evidence>
<gene>
    <name evidence="1" type="ORF">A2161_22615</name>
</gene>
<dbReference type="AlphaFoldDB" id="A0A1F7S2H7"/>
<reference evidence="1 2" key="1">
    <citation type="journal article" date="2016" name="Nat. Commun.">
        <title>Thousands of microbial genomes shed light on interconnected biogeochemical processes in an aquifer system.</title>
        <authorList>
            <person name="Anantharaman K."/>
            <person name="Brown C.T."/>
            <person name="Hug L.A."/>
            <person name="Sharon I."/>
            <person name="Castelle C.J."/>
            <person name="Probst A.J."/>
            <person name="Thomas B.C."/>
            <person name="Singh A."/>
            <person name="Wilkins M.J."/>
            <person name="Karaoz U."/>
            <person name="Brodie E.L."/>
            <person name="Williams K.H."/>
            <person name="Hubbard S.S."/>
            <person name="Banfield J.F."/>
        </authorList>
    </citation>
    <scope>NUCLEOTIDE SEQUENCE [LARGE SCALE GENOMIC DNA]</scope>
</reference>
<proteinExistence type="predicted"/>
<dbReference type="EMBL" id="MGDD01000086">
    <property type="protein sequence ID" value="OGL47307.1"/>
    <property type="molecule type" value="Genomic_DNA"/>
</dbReference>
<organism evidence="1 2">
    <name type="scientific">Candidatus Schekmanbacteria bacterium RBG_13_48_7</name>
    <dbReference type="NCBI Taxonomy" id="1817878"/>
    <lineage>
        <taxon>Bacteria</taxon>
        <taxon>Candidatus Schekmaniibacteriota</taxon>
    </lineage>
</organism>
<evidence type="ECO:0000313" key="1">
    <source>
        <dbReference type="EMBL" id="OGL47307.1"/>
    </source>
</evidence>
<comment type="caution">
    <text evidence="1">The sequence shown here is derived from an EMBL/GenBank/DDBJ whole genome shotgun (WGS) entry which is preliminary data.</text>
</comment>
<protein>
    <submittedName>
        <fullName evidence="1">Uncharacterized protein</fullName>
    </submittedName>
</protein>
<sequence>MTDEKKQKIEIIYRFTADKLLEFKGLSPKQKLAWLEAANSFINKTIGFEKRSLTDTRFKDLILL</sequence>
<accession>A0A1F7S2H7</accession>